<keyword evidence="2" id="KW-1185">Reference proteome</keyword>
<organism evidence="1 2">
    <name type="scientific">Streptomyces griseomycini</name>
    <dbReference type="NCBI Taxonomy" id="66895"/>
    <lineage>
        <taxon>Bacteria</taxon>
        <taxon>Bacillati</taxon>
        <taxon>Actinomycetota</taxon>
        <taxon>Actinomycetes</taxon>
        <taxon>Kitasatosporales</taxon>
        <taxon>Streptomycetaceae</taxon>
        <taxon>Streptomyces</taxon>
    </lineage>
</organism>
<proteinExistence type="predicted"/>
<accession>A0A7W7PXN4</accession>
<dbReference type="Proteomes" id="UP000579523">
    <property type="component" value="Unassembled WGS sequence"/>
</dbReference>
<dbReference type="GO" id="GO:0016705">
    <property type="term" value="F:oxidoreductase activity, acting on paired donors, with incorporation or reduction of molecular oxygen"/>
    <property type="evidence" value="ECO:0007669"/>
    <property type="project" value="InterPro"/>
</dbReference>
<evidence type="ECO:0008006" key="3">
    <source>
        <dbReference type="Google" id="ProtNLM"/>
    </source>
</evidence>
<gene>
    <name evidence="1" type="ORF">FHS37_007257</name>
</gene>
<dbReference type="EMBL" id="JACHJI010000024">
    <property type="protein sequence ID" value="MBB4903160.1"/>
    <property type="molecule type" value="Genomic_DNA"/>
</dbReference>
<dbReference type="InterPro" id="IPR036661">
    <property type="entry name" value="Luciferase-like_sf"/>
</dbReference>
<name>A0A7W7PXN4_9ACTN</name>
<evidence type="ECO:0000313" key="2">
    <source>
        <dbReference type="Proteomes" id="UP000579523"/>
    </source>
</evidence>
<dbReference type="AlphaFoldDB" id="A0A7W7PXN4"/>
<comment type="caution">
    <text evidence="1">The sequence shown here is derived from an EMBL/GenBank/DDBJ whole genome shotgun (WGS) entry which is preliminary data.</text>
</comment>
<sequence length="118" mass="12786">MRTAARFADLWITQNVGQDPTACAGAPHAEVRRPVALLDEVCARQGREPGTLPRLAVLGYGGERPLSSVETFRDCVGRYAGLGIATLAVLWPRGNQEHTRLAVLEQAAAECLRHRSVP</sequence>
<dbReference type="Gene3D" id="3.20.20.30">
    <property type="entry name" value="Luciferase-like domain"/>
    <property type="match status" value="1"/>
</dbReference>
<evidence type="ECO:0000313" key="1">
    <source>
        <dbReference type="EMBL" id="MBB4903160.1"/>
    </source>
</evidence>
<protein>
    <recommendedName>
        <fullName evidence="3">Luciferase-like domain-containing protein</fullName>
    </recommendedName>
</protein>
<reference evidence="1 2" key="1">
    <citation type="submission" date="2020-08" db="EMBL/GenBank/DDBJ databases">
        <title>Genomic Encyclopedia of Type Strains, Phase III (KMG-III): the genomes of soil and plant-associated and newly described type strains.</title>
        <authorList>
            <person name="Whitman W."/>
        </authorList>
    </citation>
    <scope>NUCLEOTIDE SEQUENCE [LARGE SCALE GENOMIC DNA]</scope>
    <source>
        <strain evidence="1 2">CECT 3273</strain>
    </source>
</reference>